<evidence type="ECO:0000313" key="3">
    <source>
        <dbReference type="EMBL" id="REC57799.1"/>
    </source>
</evidence>
<feature type="compositionally biased region" description="Basic and acidic residues" evidence="2">
    <location>
        <begin position="115"/>
        <end position="126"/>
    </location>
</feature>
<reference evidence="3 4" key="1">
    <citation type="journal article" date="2017" name="Int. J. Syst. Evol. Microbiol.">
        <title>Rhodosalinus sediminis gen. nov., sp. nov., isolated from marine saltern.</title>
        <authorList>
            <person name="Guo L.Y."/>
            <person name="Ling S.K."/>
            <person name="Li C.M."/>
            <person name="Chen G.J."/>
            <person name="Du Z.J."/>
        </authorList>
    </citation>
    <scope>NUCLEOTIDE SEQUENCE [LARGE SCALE GENOMIC DNA]</scope>
    <source>
        <strain evidence="3 4">WDN1C137</strain>
    </source>
</reference>
<dbReference type="Proteomes" id="UP000257131">
    <property type="component" value="Unassembled WGS sequence"/>
</dbReference>
<dbReference type="EMBL" id="QOHR01000005">
    <property type="protein sequence ID" value="REC57799.1"/>
    <property type="molecule type" value="Genomic_DNA"/>
</dbReference>
<dbReference type="OrthoDB" id="7659420at2"/>
<evidence type="ECO:0000313" key="4">
    <source>
        <dbReference type="Proteomes" id="UP000257131"/>
    </source>
</evidence>
<evidence type="ECO:0008006" key="5">
    <source>
        <dbReference type="Google" id="ProtNLM"/>
    </source>
</evidence>
<dbReference type="RefSeq" id="WP_115979055.1">
    <property type="nucleotide sequence ID" value="NZ_QOHR01000005.1"/>
</dbReference>
<feature type="coiled-coil region" evidence="1">
    <location>
        <begin position="339"/>
        <end position="373"/>
    </location>
</feature>
<feature type="compositionally biased region" description="Low complexity" evidence="2">
    <location>
        <begin position="175"/>
        <end position="204"/>
    </location>
</feature>
<protein>
    <recommendedName>
        <fullName evidence="5">Mitochondrial inner membrane protein</fullName>
    </recommendedName>
</protein>
<feature type="compositionally biased region" description="Basic and acidic residues" evidence="2">
    <location>
        <begin position="205"/>
        <end position="215"/>
    </location>
</feature>
<feature type="compositionally biased region" description="Low complexity" evidence="2">
    <location>
        <begin position="8"/>
        <end position="78"/>
    </location>
</feature>
<sequence>MPTGAASPEAQPDATPETPAPESETETEGAAATEAAPGPAEGADATEPGATEEIAAGAAAVEAVPEAPGADEAATAAEEAGESVQEAATSFAETPEGEAPEPQGAASEPADTDTDNERADGGRDETGSDSVTPEPDDAAATEGATADAAATEDATIGDAATEAEPGATDDTATGAEPSAPTAPWAAAAGAGAASAAGGATADSAGAREARSDAPPREVIVRRGGFVPALIGGLAAAVVGFAAARYVVPEGWPFPGVDTPDFRAETRAALDAQAEAVAALREEIAAAEPDLAPLESRIDALDAGLSELGARVGDLAATRDARFAEIESRLTALEKQPMEGALSEEAIAAYERELQALMDQVATQRAEIESIADDVLAREADAQAAARRAAALAALSRVTAALDAGAPFAGPLADLDDALERAVPDPLAAAAADGVATRAELEESFAPAARAALATARSAEAPPDDPADRVGAFLRERLGARSVAPREGDDPDAVLSRAEAALDAGDLGRALEEIDALPEAAQAELADWAEAARTRHAAVEAADTLAETLNEE</sequence>
<accession>A0A3D9BWC8</accession>
<gene>
    <name evidence="3" type="ORF">DRV84_06405</name>
</gene>
<organism evidence="3 4">
    <name type="scientific">Rhodosalinus sediminis</name>
    <dbReference type="NCBI Taxonomy" id="1940533"/>
    <lineage>
        <taxon>Bacteria</taxon>
        <taxon>Pseudomonadati</taxon>
        <taxon>Pseudomonadota</taxon>
        <taxon>Alphaproteobacteria</taxon>
        <taxon>Rhodobacterales</taxon>
        <taxon>Paracoccaceae</taxon>
        <taxon>Rhodosalinus</taxon>
    </lineage>
</organism>
<dbReference type="Gene3D" id="1.10.287.1490">
    <property type="match status" value="1"/>
</dbReference>
<feature type="region of interest" description="Disordered" evidence="2">
    <location>
        <begin position="1"/>
        <end position="215"/>
    </location>
</feature>
<dbReference type="AlphaFoldDB" id="A0A3D9BWC8"/>
<comment type="caution">
    <text evidence="3">The sequence shown here is derived from an EMBL/GenBank/DDBJ whole genome shotgun (WGS) entry which is preliminary data.</text>
</comment>
<keyword evidence="4" id="KW-1185">Reference proteome</keyword>
<proteinExistence type="predicted"/>
<keyword evidence="1" id="KW-0175">Coiled coil</keyword>
<feature type="compositionally biased region" description="Low complexity" evidence="2">
    <location>
        <begin position="140"/>
        <end position="164"/>
    </location>
</feature>
<evidence type="ECO:0000256" key="2">
    <source>
        <dbReference type="SAM" id="MobiDB-lite"/>
    </source>
</evidence>
<name>A0A3D9BWC8_9RHOB</name>
<evidence type="ECO:0000256" key="1">
    <source>
        <dbReference type="SAM" id="Coils"/>
    </source>
</evidence>